<dbReference type="InterPro" id="IPR001012">
    <property type="entry name" value="UBX_dom"/>
</dbReference>
<protein>
    <recommendedName>
        <fullName evidence="2">UBX domain-containing protein</fullName>
    </recommendedName>
</protein>
<dbReference type="AlphaFoldDB" id="A0A835VB32"/>
<evidence type="ECO:0000256" key="1">
    <source>
        <dbReference type="SAM" id="MobiDB-lite"/>
    </source>
</evidence>
<dbReference type="GO" id="GO:0005783">
    <property type="term" value="C:endoplasmic reticulum"/>
    <property type="evidence" value="ECO:0007669"/>
    <property type="project" value="TreeGrafter"/>
</dbReference>
<organism evidence="3 4">
    <name type="scientific">Vanilla planifolia</name>
    <name type="common">Vanilla</name>
    <dbReference type="NCBI Taxonomy" id="51239"/>
    <lineage>
        <taxon>Eukaryota</taxon>
        <taxon>Viridiplantae</taxon>
        <taxon>Streptophyta</taxon>
        <taxon>Embryophyta</taxon>
        <taxon>Tracheophyta</taxon>
        <taxon>Spermatophyta</taxon>
        <taxon>Magnoliopsida</taxon>
        <taxon>Liliopsida</taxon>
        <taxon>Asparagales</taxon>
        <taxon>Orchidaceae</taxon>
        <taxon>Vanilloideae</taxon>
        <taxon>Vanilleae</taxon>
        <taxon>Vanilla</taxon>
    </lineage>
</organism>
<dbReference type="PANTHER" id="PTHR23322">
    <property type="entry name" value="FAS-ASSOCIATED PROTEIN"/>
    <property type="match status" value="1"/>
</dbReference>
<dbReference type="OrthoDB" id="1026733at2759"/>
<name>A0A835VB32_VANPL</name>
<gene>
    <name evidence="3" type="ORF">HPP92_007253</name>
</gene>
<dbReference type="SMART" id="SM00166">
    <property type="entry name" value="UBX"/>
    <property type="match status" value="1"/>
</dbReference>
<evidence type="ECO:0000313" key="4">
    <source>
        <dbReference type="Proteomes" id="UP000639772"/>
    </source>
</evidence>
<dbReference type="GO" id="GO:0043130">
    <property type="term" value="F:ubiquitin binding"/>
    <property type="evidence" value="ECO:0007669"/>
    <property type="project" value="TreeGrafter"/>
</dbReference>
<dbReference type="Gene3D" id="3.10.20.90">
    <property type="entry name" value="Phosphatidylinositol 3-kinase Catalytic Subunit, Chain A, domain 1"/>
    <property type="match status" value="1"/>
</dbReference>
<dbReference type="EMBL" id="JADCNM010000003">
    <property type="protein sequence ID" value="KAG0490390.1"/>
    <property type="molecule type" value="Genomic_DNA"/>
</dbReference>
<feature type="compositionally biased region" description="Basic and acidic residues" evidence="1">
    <location>
        <begin position="160"/>
        <end position="169"/>
    </location>
</feature>
<dbReference type="Proteomes" id="UP000639772">
    <property type="component" value="Chromosome 3"/>
</dbReference>
<dbReference type="PANTHER" id="PTHR23322:SF71">
    <property type="entry name" value="UBIQUITIN-ASSOCIATED (UBA) PROTEIN-RELATED"/>
    <property type="match status" value="1"/>
</dbReference>
<dbReference type="GO" id="GO:0036503">
    <property type="term" value="P:ERAD pathway"/>
    <property type="evidence" value="ECO:0007669"/>
    <property type="project" value="TreeGrafter"/>
</dbReference>
<comment type="caution">
    <text evidence="3">The sequence shown here is derived from an EMBL/GenBank/DDBJ whole genome shotgun (WGS) entry which is preliminary data.</text>
</comment>
<feature type="domain" description="UBX" evidence="2">
    <location>
        <begin position="210"/>
        <end position="283"/>
    </location>
</feature>
<dbReference type="PROSITE" id="PS50033">
    <property type="entry name" value="UBX"/>
    <property type="match status" value="1"/>
</dbReference>
<accession>A0A835VB32</accession>
<proteinExistence type="predicted"/>
<sequence length="287" mass="32746">MRALCSNLMRKILRLGFAILDGLSRMTGHETPGTDPWQQQNEGRAVIPEWCFLNLFEQEYGRSHPFFYATRFMEVLQIAKNESNFPFCAVVAPSAGKDFTVLQKVEGPVSPEALVEILQRTLQDQGSALTLSAAEEAEKIRIDRRLRQEQDEAYLAALKKDKEKEEKKGGNAQGVPRRPAQEPSAPKLEEVVERIQRKESINLRNVQLHTKLVIRFPDGTRKEKMFLSTDTVRSIYKFVDSLEVPRIGSYRLISNFPRRVYGHEQLDLTLTDAGLHPNAALFLELIH</sequence>
<reference evidence="3 4" key="1">
    <citation type="journal article" date="2020" name="Nat. Food">
        <title>A phased Vanilla planifolia genome enables genetic improvement of flavour and production.</title>
        <authorList>
            <person name="Hasing T."/>
            <person name="Tang H."/>
            <person name="Brym M."/>
            <person name="Khazi F."/>
            <person name="Huang T."/>
            <person name="Chambers A.H."/>
        </authorList>
    </citation>
    <scope>NUCLEOTIDE SEQUENCE [LARGE SCALE GENOMIC DNA]</scope>
    <source>
        <tissue evidence="3">Leaf</tissue>
    </source>
</reference>
<dbReference type="InterPro" id="IPR029071">
    <property type="entry name" value="Ubiquitin-like_domsf"/>
</dbReference>
<dbReference type="InterPro" id="IPR050730">
    <property type="entry name" value="UBX_domain-protein"/>
</dbReference>
<dbReference type="CDD" id="cd01767">
    <property type="entry name" value="UBX"/>
    <property type="match status" value="1"/>
</dbReference>
<feature type="region of interest" description="Disordered" evidence="1">
    <location>
        <begin position="160"/>
        <end position="188"/>
    </location>
</feature>
<dbReference type="Pfam" id="PF00789">
    <property type="entry name" value="UBX"/>
    <property type="match status" value="1"/>
</dbReference>
<evidence type="ECO:0000259" key="2">
    <source>
        <dbReference type="PROSITE" id="PS50033"/>
    </source>
</evidence>
<evidence type="ECO:0000313" key="3">
    <source>
        <dbReference type="EMBL" id="KAG0490390.1"/>
    </source>
</evidence>
<dbReference type="SUPFAM" id="SSF54236">
    <property type="entry name" value="Ubiquitin-like"/>
    <property type="match status" value="1"/>
</dbReference>